<evidence type="ECO:0000313" key="2">
    <source>
        <dbReference type="Proteomes" id="UP000053825"/>
    </source>
</evidence>
<proteinExistence type="predicted"/>
<gene>
    <name evidence="1" type="ORF">WH47_11935</name>
</gene>
<accession>A0A0L7R7Z5</accession>
<keyword evidence="2" id="KW-1185">Reference proteome</keyword>
<sequence length="69" mass="7871">MVLISEALSSQNYDELEGRVNEEAIKVLKDKVESLSSYQRKLIALDADKTICFPGDIVVKEEGHYYYNT</sequence>
<reference evidence="1 2" key="1">
    <citation type="submission" date="2015-07" db="EMBL/GenBank/DDBJ databases">
        <title>The genome of Habropoda laboriosa.</title>
        <authorList>
            <person name="Pan H."/>
            <person name="Kapheim K."/>
        </authorList>
    </citation>
    <scope>NUCLEOTIDE SEQUENCE [LARGE SCALE GENOMIC DNA]</scope>
    <source>
        <strain evidence="1">0110345459</strain>
    </source>
</reference>
<dbReference type="Proteomes" id="UP000053825">
    <property type="component" value="Unassembled WGS sequence"/>
</dbReference>
<organism evidence="1 2">
    <name type="scientific">Habropoda laboriosa</name>
    <dbReference type="NCBI Taxonomy" id="597456"/>
    <lineage>
        <taxon>Eukaryota</taxon>
        <taxon>Metazoa</taxon>
        <taxon>Ecdysozoa</taxon>
        <taxon>Arthropoda</taxon>
        <taxon>Hexapoda</taxon>
        <taxon>Insecta</taxon>
        <taxon>Pterygota</taxon>
        <taxon>Neoptera</taxon>
        <taxon>Endopterygota</taxon>
        <taxon>Hymenoptera</taxon>
        <taxon>Apocrita</taxon>
        <taxon>Aculeata</taxon>
        <taxon>Apoidea</taxon>
        <taxon>Anthophila</taxon>
        <taxon>Apidae</taxon>
        <taxon>Habropoda</taxon>
    </lineage>
</organism>
<dbReference type="AlphaFoldDB" id="A0A0L7R7Z5"/>
<name>A0A0L7R7Z5_9HYME</name>
<dbReference type="EMBL" id="KQ414638">
    <property type="protein sequence ID" value="KOC66871.1"/>
    <property type="molecule type" value="Genomic_DNA"/>
</dbReference>
<protein>
    <submittedName>
        <fullName evidence="1">Uncharacterized protein</fullName>
    </submittedName>
</protein>
<evidence type="ECO:0000313" key="1">
    <source>
        <dbReference type="EMBL" id="KOC66871.1"/>
    </source>
</evidence>